<protein>
    <submittedName>
        <fullName evidence="1">Uncharacterized protein</fullName>
    </submittedName>
</protein>
<dbReference type="Proteomes" id="UP000682733">
    <property type="component" value="Unassembled WGS sequence"/>
</dbReference>
<gene>
    <name evidence="1" type="ORF">OVA965_LOCUS45606</name>
    <name evidence="2" type="ORF">TMI583_LOCUS49261</name>
</gene>
<proteinExistence type="predicted"/>
<dbReference type="EMBL" id="CAJNOK010073380">
    <property type="protein sequence ID" value="CAF1668525.1"/>
    <property type="molecule type" value="Genomic_DNA"/>
</dbReference>
<dbReference type="Proteomes" id="UP000677228">
    <property type="component" value="Unassembled WGS sequence"/>
</dbReference>
<evidence type="ECO:0000313" key="3">
    <source>
        <dbReference type="Proteomes" id="UP000677228"/>
    </source>
</evidence>
<reference evidence="1" key="1">
    <citation type="submission" date="2021-02" db="EMBL/GenBank/DDBJ databases">
        <authorList>
            <person name="Nowell W R."/>
        </authorList>
    </citation>
    <scope>NUCLEOTIDE SEQUENCE</scope>
</reference>
<dbReference type="AlphaFoldDB" id="A0A8S2GAT2"/>
<name>A0A8S2GAT2_9BILA</name>
<sequence>HRQILHLAPNFYPIWFSAEQAPHFLMRVSYDFIINEKQANKIIEQYEGYEEVKNQNKEIDELENQAAISGKKVDRRLLNKMIGDRESIYHKLAKLKSLYGLIPKISN</sequence>
<comment type="caution">
    <text evidence="1">The sequence shown here is derived from an EMBL/GenBank/DDBJ whole genome shotgun (WGS) entry which is preliminary data.</text>
</comment>
<dbReference type="EMBL" id="CAJOBA010106171">
    <property type="protein sequence ID" value="CAF4538119.1"/>
    <property type="molecule type" value="Genomic_DNA"/>
</dbReference>
<organism evidence="1 3">
    <name type="scientific">Didymodactylos carnosus</name>
    <dbReference type="NCBI Taxonomy" id="1234261"/>
    <lineage>
        <taxon>Eukaryota</taxon>
        <taxon>Metazoa</taxon>
        <taxon>Spiralia</taxon>
        <taxon>Gnathifera</taxon>
        <taxon>Rotifera</taxon>
        <taxon>Eurotatoria</taxon>
        <taxon>Bdelloidea</taxon>
        <taxon>Philodinida</taxon>
        <taxon>Philodinidae</taxon>
        <taxon>Didymodactylos</taxon>
    </lineage>
</organism>
<feature type="non-terminal residue" evidence="1">
    <location>
        <position position="1"/>
    </location>
</feature>
<accession>A0A8S2GAT2</accession>
<evidence type="ECO:0000313" key="2">
    <source>
        <dbReference type="EMBL" id="CAF4538119.1"/>
    </source>
</evidence>
<evidence type="ECO:0000313" key="1">
    <source>
        <dbReference type="EMBL" id="CAF1668525.1"/>
    </source>
</evidence>